<dbReference type="NCBIfam" id="NF002634">
    <property type="entry name" value="PRK02304.1-3"/>
    <property type="match status" value="1"/>
</dbReference>
<dbReference type="AlphaFoldDB" id="A0A8S1IQ92"/>
<keyword evidence="9" id="KW-0808">Transferase</keyword>
<keyword evidence="7" id="KW-0963">Cytoplasm</keyword>
<accession>A0A8S1IQ92</accession>
<evidence type="ECO:0000313" key="12">
    <source>
        <dbReference type="EMBL" id="CAD7695846.1"/>
    </source>
</evidence>
<protein>
    <recommendedName>
        <fullName evidence="6">adenine phosphoribosyltransferase</fullName>
        <ecNumber evidence="6">2.4.2.7</ecNumber>
    </recommendedName>
</protein>
<dbReference type="CDD" id="cd06223">
    <property type="entry name" value="PRTases_typeI"/>
    <property type="match status" value="1"/>
</dbReference>
<dbReference type="InterPro" id="IPR000836">
    <property type="entry name" value="PRTase_dom"/>
</dbReference>
<dbReference type="PANTHER" id="PTHR11776:SF7">
    <property type="entry name" value="PHOSPHORIBOSYLTRANSFERASE DOMAIN-CONTAINING PROTEIN"/>
    <property type="match status" value="1"/>
</dbReference>
<dbReference type="OrthoDB" id="363185at2759"/>
<organism evidence="12 13">
    <name type="scientific">Ostreobium quekettii</name>
    <dbReference type="NCBI Taxonomy" id="121088"/>
    <lineage>
        <taxon>Eukaryota</taxon>
        <taxon>Viridiplantae</taxon>
        <taxon>Chlorophyta</taxon>
        <taxon>core chlorophytes</taxon>
        <taxon>Ulvophyceae</taxon>
        <taxon>TCBD clade</taxon>
        <taxon>Bryopsidales</taxon>
        <taxon>Ostreobineae</taxon>
        <taxon>Ostreobiaceae</taxon>
        <taxon>Ostreobium</taxon>
    </lineage>
</organism>
<evidence type="ECO:0000256" key="7">
    <source>
        <dbReference type="ARBA" id="ARBA00022490"/>
    </source>
</evidence>
<feature type="domain" description="Phosphoribosyltransferase" evidence="11">
    <location>
        <begin position="41"/>
        <end position="154"/>
    </location>
</feature>
<evidence type="ECO:0000259" key="11">
    <source>
        <dbReference type="Pfam" id="PF00156"/>
    </source>
</evidence>
<comment type="subunit">
    <text evidence="5">Homodimer.</text>
</comment>
<dbReference type="InterPro" id="IPR005764">
    <property type="entry name" value="Ade_phspho_trans"/>
</dbReference>
<evidence type="ECO:0000256" key="5">
    <source>
        <dbReference type="ARBA" id="ARBA00011738"/>
    </source>
</evidence>
<dbReference type="FunFam" id="3.40.50.2020:FF:000021">
    <property type="entry name" value="Adenine phosphoribosyltransferase"/>
    <property type="match status" value="1"/>
</dbReference>
<evidence type="ECO:0000256" key="6">
    <source>
        <dbReference type="ARBA" id="ARBA00011893"/>
    </source>
</evidence>
<gene>
    <name evidence="12" type="ORF">OSTQU699_LOCUS1207</name>
</gene>
<evidence type="ECO:0000256" key="8">
    <source>
        <dbReference type="ARBA" id="ARBA00022676"/>
    </source>
</evidence>
<dbReference type="PANTHER" id="PTHR11776">
    <property type="entry name" value="ADENINE PHOSPHORIBOSYLTRANSFERASE"/>
    <property type="match status" value="1"/>
</dbReference>
<evidence type="ECO:0000256" key="1">
    <source>
        <dbReference type="ARBA" id="ARBA00000868"/>
    </source>
</evidence>
<evidence type="ECO:0000256" key="10">
    <source>
        <dbReference type="ARBA" id="ARBA00022726"/>
    </source>
</evidence>
<dbReference type="GO" id="GO:0005737">
    <property type="term" value="C:cytoplasm"/>
    <property type="evidence" value="ECO:0007669"/>
    <property type="project" value="UniProtKB-SubCell"/>
</dbReference>
<name>A0A8S1IQ92_9CHLO</name>
<comment type="catalytic activity">
    <reaction evidence="1">
        <text>AMP + diphosphate = 5-phospho-alpha-D-ribose 1-diphosphate + adenine</text>
        <dbReference type="Rhea" id="RHEA:16609"/>
        <dbReference type="ChEBI" id="CHEBI:16708"/>
        <dbReference type="ChEBI" id="CHEBI:33019"/>
        <dbReference type="ChEBI" id="CHEBI:58017"/>
        <dbReference type="ChEBI" id="CHEBI:456215"/>
        <dbReference type="EC" id="2.4.2.7"/>
    </reaction>
</comment>
<evidence type="ECO:0000256" key="9">
    <source>
        <dbReference type="ARBA" id="ARBA00022679"/>
    </source>
</evidence>
<dbReference type="InterPro" id="IPR050120">
    <property type="entry name" value="Adenine_PRTase"/>
</dbReference>
<proteinExistence type="inferred from homology"/>
<reference evidence="12" key="1">
    <citation type="submission" date="2020-12" db="EMBL/GenBank/DDBJ databases">
        <authorList>
            <person name="Iha C."/>
        </authorList>
    </citation>
    <scope>NUCLEOTIDE SEQUENCE</scope>
</reference>
<comment type="caution">
    <text evidence="12">The sequence shown here is derived from an EMBL/GenBank/DDBJ whole genome shotgun (WGS) entry which is preliminary data.</text>
</comment>
<dbReference type="HAMAP" id="MF_00004">
    <property type="entry name" value="Aden_phosphoribosyltr"/>
    <property type="match status" value="1"/>
</dbReference>
<comment type="similarity">
    <text evidence="4">Belongs to the purine/pyrimidine phosphoribosyltransferase family.</text>
</comment>
<evidence type="ECO:0000256" key="4">
    <source>
        <dbReference type="ARBA" id="ARBA00008391"/>
    </source>
</evidence>
<keyword evidence="10" id="KW-0660">Purine salvage</keyword>
<evidence type="ECO:0000256" key="2">
    <source>
        <dbReference type="ARBA" id="ARBA00004496"/>
    </source>
</evidence>
<comment type="pathway">
    <text evidence="3">Purine metabolism; AMP biosynthesis via salvage pathway; AMP from adenine: step 1/1.</text>
</comment>
<comment type="subcellular location">
    <subcellularLocation>
        <location evidence="2">Cytoplasm</location>
    </subcellularLocation>
</comment>
<sequence>MANLIDRIEATLRDVPDFPKEGILFKDITPVLQDGALFNDITEHFRARYADQKIDAVLGIESRGFIFGAPLANALGVGLVLVRKPGKLPADKVGIDYELEYGTDRLEMHSDAVKPGQRVVVIDDLLATGGTASATVSLAKELGAEVVECAFLIELGFLAGCGTEPQEPSLDATQHQPEYDDVQIPLSCEGVDLEDECVEPMPEAVRLDAEERLGFEEITFDRDAMAIKMRLAPGAELHEKIRPGAPIYRARRDRKPFMAIIESVDRRDREVRIKVRRADFEEVFKEGRVHTTVTITQEMMVPADAVGPTQEMAEMQERMQGLNPIVGFDCTRKLIDEGVFVRSDLLANIELELEQCHFSLTGDATAILQWGPNRTTYFEVSLSAGLELILEAAASVTLGEGQSFVSLEQEKKITTFSSIALPIKGGLSLSIIPELYGGVYFNSNTDIHASAGFEYDASATVGFSWTGGGIGFKDLTKTESNFQQIGPEFSQSGSATFGVYLKPQLTLSILGTLSGNAALKGYAEVTSDGTGEFNSDGEFEGELCYELYAGFTPSVGLDLQIPIIKTKLVDKDWEFKGKEYKLADGCIASDVQLASPNCGRGTECRVDADCIGPGVTSCQIYDCNSSCTCSVSERPGCCSTNEDCDDGVASTLDVCDKSVGLCLNSPITGYCDQDTDCNDNSVLTEDLCIANRCEHRRNTTPNPEVKGPGLQCHIHSDCDDGVDFTVDSCDYNKCSNVVDRTQEPRCETDDDCNDGVVFTEDTCQLNGECRNEYIRPDTVQM</sequence>
<keyword evidence="8" id="KW-0328">Glycosyltransferase</keyword>
<dbReference type="NCBIfam" id="NF002636">
    <property type="entry name" value="PRK02304.1-5"/>
    <property type="match status" value="1"/>
</dbReference>
<dbReference type="GO" id="GO:0006166">
    <property type="term" value="P:purine ribonucleoside salvage"/>
    <property type="evidence" value="ECO:0007669"/>
    <property type="project" value="UniProtKB-KW"/>
</dbReference>
<dbReference type="GO" id="GO:0003999">
    <property type="term" value="F:adenine phosphoribosyltransferase activity"/>
    <property type="evidence" value="ECO:0007669"/>
    <property type="project" value="UniProtKB-EC"/>
</dbReference>
<dbReference type="EC" id="2.4.2.7" evidence="6"/>
<keyword evidence="13" id="KW-1185">Reference proteome</keyword>
<evidence type="ECO:0000313" key="13">
    <source>
        <dbReference type="Proteomes" id="UP000708148"/>
    </source>
</evidence>
<dbReference type="EMBL" id="CAJHUC010000395">
    <property type="protein sequence ID" value="CAD7695846.1"/>
    <property type="molecule type" value="Genomic_DNA"/>
</dbReference>
<dbReference type="Proteomes" id="UP000708148">
    <property type="component" value="Unassembled WGS sequence"/>
</dbReference>
<dbReference type="Gene3D" id="3.40.50.2020">
    <property type="match status" value="1"/>
</dbReference>
<dbReference type="Pfam" id="PF00156">
    <property type="entry name" value="Pribosyltran"/>
    <property type="match status" value="1"/>
</dbReference>
<dbReference type="InterPro" id="IPR029057">
    <property type="entry name" value="PRTase-like"/>
</dbReference>
<dbReference type="NCBIfam" id="TIGR01090">
    <property type="entry name" value="apt"/>
    <property type="match status" value="1"/>
</dbReference>
<dbReference type="SUPFAM" id="SSF53271">
    <property type="entry name" value="PRTase-like"/>
    <property type="match status" value="1"/>
</dbReference>
<evidence type="ECO:0000256" key="3">
    <source>
        <dbReference type="ARBA" id="ARBA00004659"/>
    </source>
</evidence>
<dbReference type="GO" id="GO:0006168">
    <property type="term" value="P:adenine salvage"/>
    <property type="evidence" value="ECO:0007669"/>
    <property type="project" value="InterPro"/>
</dbReference>